<dbReference type="Proteomes" id="UP000007267">
    <property type="component" value="Unassembled WGS sequence"/>
</dbReference>
<dbReference type="Pfam" id="PF14642">
    <property type="entry name" value="FAM47"/>
    <property type="match status" value="1"/>
</dbReference>
<sequence>KCFGRHSKATFSGSLNSQRWRFLKNGLDDFRSGVPAPSDNIIIRGPKGPLPIVLPNNAPDASCGAQQKAGKIFARQFRLSPLQKARQDHIAKTEYCLSQHPLVLYPHLKESISPELFEEVVAILDPEIKCRISWRTGQDDSTGSCEPSMPLKHSSCSVYRGVGTVPTLLTGSSKGSPWGYEEEVMKPHLELLLTLPCPRPLRENHGGGESYNIEEDTIMRLFDAGYVTKPTLAKTVEVVEINNVPLELKQCLEFSLSPKVLFLLGFHREFSVPTGLYQPKWEKFRYGAWYLDPKTWRKLKANEPLEDPKVAGRGEAEDTEKQPSSEETDAVQLHGTHAFNEFLEKKGYRKP</sequence>
<dbReference type="GeneTree" id="ENSGT00940000165114"/>
<dbReference type="AlphaFoldDB" id="K7FQ51"/>
<dbReference type="PANTHER" id="PTHR46449">
    <property type="entry name" value="ZGC:158260"/>
    <property type="match status" value="1"/>
</dbReference>
<organism evidence="3 4">
    <name type="scientific">Pelodiscus sinensis</name>
    <name type="common">Chinese softshell turtle</name>
    <name type="synonym">Trionyx sinensis</name>
    <dbReference type="NCBI Taxonomy" id="13735"/>
    <lineage>
        <taxon>Eukaryota</taxon>
        <taxon>Metazoa</taxon>
        <taxon>Chordata</taxon>
        <taxon>Craniata</taxon>
        <taxon>Vertebrata</taxon>
        <taxon>Euteleostomi</taxon>
        <taxon>Archelosauria</taxon>
        <taxon>Testudinata</taxon>
        <taxon>Testudines</taxon>
        <taxon>Cryptodira</taxon>
        <taxon>Trionychia</taxon>
        <taxon>Trionychidae</taxon>
        <taxon>Pelodiscus</taxon>
    </lineage>
</organism>
<reference evidence="3" key="4">
    <citation type="submission" date="2025-09" db="UniProtKB">
        <authorList>
            <consortium name="Ensembl"/>
        </authorList>
    </citation>
    <scope>IDENTIFICATION</scope>
</reference>
<comment type="similarity">
    <text evidence="1">Belongs to the FAM47 family.</text>
</comment>
<dbReference type="EMBL" id="AGCU01157519">
    <property type="status" value="NOT_ANNOTATED_CDS"/>
    <property type="molecule type" value="Genomic_DNA"/>
</dbReference>
<feature type="region of interest" description="Disordered" evidence="2">
    <location>
        <begin position="302"/>
        <end position="331"/>
    </location>
</feature>
<evidence type="ECO:0000256" key="2">
    <source>
        <dbReference type="SAM" id="MobiDB-lite"/>
    </source>
</evidence>
<evidence type="ECO:0000313" key="3">
    <source>
        <dbReference type="Ensembl" id="ENSPSIP00000010161.1"/>
    </source>
</evidence>
<keyword evidence="4" id="KW-1185">Reference proteome</keyword>
<dbReference type="OMA" id="CRISWRT"/>
<dbReference type="InterPro" id="IPR032743">
    <property type="entry name" value="FAM47"/>
</dbReference>
<proteinExistence type="inferred from homology"/>
<reference evidence="4" key="1">
    <citation type="submission" date="2011-10" db="EMBL/GenBank/DDBJ databases">
        <authorList>
            <consortium name="Soft-shell Turtle Genome Consortium"/>
        </authorList>
    </citation>
    <scope>NUCLEOTIDE SEQUENCE [LARGE SCALE GENOMIC DNA]</scope>
    <source>
        <strain evidence="4">Daiwa-1</strain>
    </source>
</reference>
<accession>K7FQ51</accession>
<protein>
    <submittedName>
        <fullName evidence="3">Uncharacterized protein</fullName>
    </submittedName>
</protein>
<reference evidence="3" key="3">
    <citation type="submission" date="2025-08" db="UniProtKB">
        <authorList>
            <consortium name="Ensembl"/>
        </authorList>
    </citation>
    <scope>IDENTIFICATION</scope>
</reference>
<feature type="compositionally biased region" description="Basic and acidic residues" evidence="2">
    <location>
        <begin position="302"/>
        <end position="324"/>
    </location>
</feature>
<reference evidence="4" key="2">
    <citation type="journal article" date="2013" name="Nat. Genet.">
        <title>The draft genomes of soft-shell turtle and green sea turtle yield insights into the development and evolution of the turtle-specific body plan.</title>
        <authorList>
            <person name="Wang Z."/>
            <person name="Pascual-Anaya J."/>
            <person name="Zadissa A."/>
            <person name="Li W."/>
            <person name="Niimura Y."/>
            <person name="Huang Z."/>
            <person name="Li C."/>
            <person name="White S."/>
            <person name="Xiong Z."/>
            <person name="Fang D."/>
            <person name="Wang B."/>
            <person name="Ming Y."/>
            <person name="Chen Y."/>
            <person name="Zheng Y."/>
            <person name="Kuraku S."/>
            <person name="Pignatelli M."/>
            <person name="Herrero J."/>
            <person name="Beal K."/>
            <person name="Nozawa M."/>
            <person name="Li Q."/>
            <person name="Wang J."/>
            <person name="Zhang H."/>
            <person name="Yu L."/>
            <person name="Shigenobu S."/>
            <person name="Wang J."/>
            <person name="Liu J."/>
            <person name="Flicek P."/>
            <person name="Searle S."/>
            <person name="Wang J."/>
            <person name="Kuratani S."/>
            <person name="Yin Y."/>
            <person name="Aken B."/>
            <person name="Zhang G."/>
            <person name="Irie N."/>
        </authorList>
    </citation>
    <scope>NUCLEOTIDE SEQUENCE [LARGE SCALE GENOMIC DNA]</scope>
    <source>
        <strain evidence="4">Daiwa-1</strain>
    </source>
</reference>
<evidence type="ECO:0000256" key="1">
    <source>
        <dbReference type="ARBA" id="ARBA00005277"/>
    </source>
</evidence>
<dbReference type="GO" id="GO:0045815">
    <property type="term" value="P:transcription initiation-coupled chromatin remodeling"/>
    <property type="evidence" value="ECO:0007669"/>
    <property type="project" value="TreeGrafter"/>
</dbReference>
<dbReference type="GO" id="GO:0000785">
    <property type="term" value="C:chromatin"/>
    <property type="evidence" value="ECO:0007669"/>
    <property type="project" value="TreeGrafter"/>
</dbReference>
<dbReference type="Ensembl" id="ENSPSIT00000010213.1">
    <property type="protein sequence ID" value="ENSPSIP00000010161.1"/>
    <property type="gene ID" value="ENSPSIG00000009184.1"/>
</dbReference>
<evidence type="ECO:0000313" key="4">
    <source>
        <dbReference type="Proteomes" id="UP000007267"/>
    </source>
</evidence>
<dbReference type="PANTHER" id="PTHR46449:SF5">
    <property type="entry name" value="FAMILY WITH SEQUENCE SIMILARITY 47 MEMBER E"/>
    <property type="match status" value="1"/>
</dbReference>
<name>K7FQ51_PELSI</name>